<dbReference type="GO" id="GO:0034727">
    <property type="term" value="P:piecemeal microautophagy of the nucleus"/>
    <property type="evidence" value="ECO:0007669"/>
    <property type="project" value="TreeGrafter"/>
</dbReference>
<dbReference type="GO" id="GO:0034497">
    <property type="term" value="P:protein localization to phagophore assembly site"/>
    <property type="evidence" value="ECO:0007669"/>
    <property type="project" value="TreeGrafter"/>
</dbReference>
<feature type="domain" description="Autophagy-related protein 13 N-terminal" evidence="5">
    <location>
        <begin position="42"/>
        <end position="273"/>
    </location>
</feature>
<sequence length="752" mass="82738">MQADPKGLRPRVRTSRSDSPDLTADAARPAQSTRAQKLNQVVQNFYSKAAQIIIQARQPVTPLYARNSTIRRLNKWFNLDTADTDAFRDELQLWRSVNVSSDTFMATRPLVIEVVLSFRDLTSNQRLTLVDGRGQRADVAFHDSFKRYAAGEIVLERWVVDWERPSAKEPPELAVTYKKSIAVFRSLYTLCRLLPAWKLRQRLFKSKLSSASLKVSCRVSHEANEQAQEAYLKLHQSAVPGSHSQVNSFAFHAVETQTGKLKISVQYRQDSDFRVDDTEALLSSHFVSADVLPYRPQSSLPTEAARRPGRSGPGANMSSLPYLAQTDSRTGSTSSVHKIERRSSFAIHPFKSPSLSASPTTEAQGPSRLASRTHSNISVERTSQRAASYQQASRPVNSESMALSASGSPRLSSGAPPSLKRYSSSFGQRTSSFSGRRRPSQMSESVAQLKSEHTSGTSSRSDLVLQTSQPDEQDGLDEFMKLLEAPEPLKGINFGDSVMHHGSRSSEPEKKMRSELDRYHKLRESHAALSDSLVQSTILRTTPRAAVRRMSQHSPSLHSGGSSPGKPMSPHTPAIPSRLSETSIMPRPVSQRRDDALQIGIVSENGASGPVQIPAPTSPNGSDGRRPYGDDHDGESMPPIDTKLSNFRQHEESATQPFETSDPRIGKQHTMLAQQMDRSSTTKGYFAARGTIAADSGCSREQRDQPTPQSPPDRIGSAVPAGSHVPRASSTTGTPDDDDLFFAMSDIHLSRI</sequence>
<dbReference type="InterPro" id="IPR036570">
    <property type="entry name" value="HORMA_dom_sf"/>
</dbReference>
<feature type="region of interest" description="Disordered" evidence="4">
    <location>
        <begin position="603"/>
        <end position="642"/>
    </location>
</feature>
<reference evidence="6 7" key="1">
    <citation type="submission" date="2016-07" db="EMBL/GenBank/DDBJ databases">
        <title>Pervasive Adenine N6-methylation of Active Genes in Fungi.</title>
        <authorList>
            <consortium name="DOE Joint Genome Institute"/>
            <person name="Mondo S.J."/>
            <person name="Dannebaum R.O."/>
            <person name="Kuo R.C."/>
            <person name="Labutti K."/>
            <person name="Haridas S."/>
            <person name="Kuo A."/>
            <person name="Salamov A."/>
            <person name="Ahrendt S.R."/>
            <person name="Lipzen A."/>
            <person name="Sullivan W."/>
            <person name="Andreopoulos W.B."/>
            <person name="Clum A."/>
            <person name="Lindquist E."/>
            <person name="Daum C."/>
            <person name="Ramamoorthy G.K."/>
            <person name="Gryganskyi A."/>
            <person name="Culley D."/>
            <person name="Magnuson J.K."/>
            <person name="James T.Y."/>
            <person name="O'Malley M.A."/>
            <person name="Stajich J.E."/>
            <person name="Spatafora J.W."/>
            <person name="Visel A."/>
            <person name="Grigoriev I.V."/>
        </authorList>
    </citation>
    <scope>NUCLEOTIDE SEQUENCE [LARGE SCALE GENOMIC DNA]</scope>
    <source>
        <strain evidence="6 7">12-1054</strain>
    </source>
</reference>
<dbReference type="AlphaFoldDB" id="A0A1Y2FWV3"/>
<feature type="region of interest" description="Disordered" evidence="4">
    <location>
        <begin position="692"/>
        <end position="739"/>
    </location>
</feature>
<name>A0A1Y2FWV3_PROLT</name>
<dbReference type="GO" id="GO:0005829">
    <property type="term" value="C:cytosol"/>
    <property type="evidence" value="ECO:0007669"/>
    <property type="project" value="TreeGrafter"/>
</dbReference>
<dbReference type="EMBL" id="MCFI01000002">
    <property type="protein sequence ID" value="ORY87155.1"/>
    <property type="molecule type" value="Genomic_DNA"/>
</dbReference>
<evidence type="ECO:0000313" key="6">
    <source>
        <dbReference type="EMBL" id="ORY87155.1"/>
    </source>
</evidence>
<feature type="compositionally biased region" description="Low complexity" evidence="4">
    <location>
        <begin position="421"/>
        <end position="434"/>
    </location>
</feature>
<gene>
    <name evidence="6" type="ORF">BCR37DRAFT_376566</name>
</gene>
<dbReference type="GO" id="GO:0000407">
    <property type="term" value="C:phagophore assembly site"/>
    <property type="evidence" value="ECO:0007669"/>
    <property type="project" value="TreeGrafter"/>
</dbReference>
<dbReference type="OMA" id="FHQVGPT"/>
<keyword evidence="2 3" id="KW-0072">Autophagy</keyword>
<evidence type="ECO:0000256" key="1">
    <source>
        <dbReference type="ARBA" id="ARBA00005246"/>
    </source>
</evidence>
<feature type="region of interest" description="Disordered" evidence="4">
    <location>
        <begin position="1"/>
        <end position="32"/>
    </location>
</feature>
<dbReference type="GO" id="GO:1990316">
    <property type="term" value="C:Atg1/ULK1 kinase complex"/>
    <property type="evidence" value="ECO:0007669"/>
    <property type="project" value="InterPro"/>
</dbReference>
<feature type="compositionally biased region" description="Low complexity" evidence="4">
    <location>
        <begin position="552"/>
        <end position="569"/>
    </location>
</feature>
<dbReference type="OrthoDB" id="70161at2759"/>
<dbReference type="RefSeq" id="XP_040728011.1">
    <property type="nucleotide sequence ID" value="XM_040868620.1"/>
</dbReference>
<feature type="compositionally biased region" description="Basic and acidic residues" evidence="4">
    <location>
        <begin position="504"/>
        <end position="514"/>
    </location>
</feature>
<dbReference type="GO" id="GO:0000423">
    <property type="term" value="P:mitophagy"/>
    <property type="evidence" value="ECO:0007669"/>
    <property type="project" value="TreeGrafter"/>
</dbReference>
<organism evidence="6 7">
    <name type="scientific">Protomyces lactucae-debilis</name>
    <dbReference type="NCBI Taxonomy" id="2754530"/>
    <lineage>
        <taxon>Eukaryota</taxon>
        <taxon>Fungi</taxon>
        <taxon>Dikarya</taxon>
        <taxon>Ascomycota</taxon>
        <taxon>Taphrinomycotina</taxon>
        <taxon>Taphrinomycetes</taxon>
        <taxon>Taphrinales</taxon>
        <taxon>Protomycetaceae</taxon>
        <taxon>Protomyces</taxon>
    </lineage>
</organism>
<keyword evidence="7" id="KW-1185">Reference proteome</keyword>
<dbReference type="STRING" id="56484.A0A1Y2FWV3"/>
<dbReference type="PANTHER" id="PTHR13430:SF4">
    <property type="entry name" value="AUTOPHAGY-RELATED PROTEIN 13"/>
    <property type="match status" value="1"/>
</dbReference>
<evidence type="ECO:0000256" key="3">
    <source>
        <dbReference type="RuleBase" id="RU361214"/>
    </source>
</evidence>
<comment type="similarity">
    <text evidence="1 3">Belongs to the ATG13 family. Fungi subfamily.</text>
</comment>
<feature type="compositionally biased region" description="Basic and acidic residues" evidence="4">
    <location>
        <begin position="623"/>
        <end position="635"/>
    </location>
</feature>
<evidence type="ECO:0000259" key="5">
    <source>
        <dbReference type="Pfam" id="PF10033"/>
    </source>
</evidence>
<dbReference type="Gene3D" id="6.10.140.1900">
    <property type="match status" value="1"/>
</dbReference>
<dbReference type="Gene3D" id="3.30.900.10">
    <property type="entry name" value="HORMA domain"/>
    <property type="match status" value="1"/>
</dbReference>
<dbReference type="PANTHER" id="PTHR13430">
    <property type="match status" value="1"/>
</dbReference>
<evidence type="ECO:0000256" key="4">
    <source>
        <dbReference type="SAM" id="MobiDB-lite"/>
    </source>
</evidence>
<feature type="compositionally biased region" description="Polar residues" evidence="4">
    <location>
        <begin position="353"/>
        <end position="411"/>
    </location>
</feature>
<dbReference type="InterPro" id="IPR040182">
    <property type="entry name" value="ATG13"/>
</dbReference>
<evidence type="ECO:0000256" key="2">
    <source>
        <dbReference type="ARBA" id="ARBA00023006"/>
    </source>
</evidence>
<comment type="caution">
    <text evidence="6">The sequence shown here is derived from an EMBL/GenBank/DDBJ whole genome shotgun (WGS) entry which is preliminary data.</text>
</comment>
<feature type="region of interest" description="Disordered" evidence="4">
    <location>
        <begin position="545"/>
        <end position="591"/>
    </location>
</feature>
<dbReference type="Pfam" id="PF10033">
    <property type="entry name" value="ATG13"/>
    <property type="match status" value="1"/>
</dbReference>
<feature type="region of interest" description="Disordered" evidence="4">
    <location>
        <begin position="297"/>
        <end position="464"/>
    </location>
</feature>
<dbReference type="GeneID" id="63785219"/>
<accession>A0A1Y2FWV3</accession>
<feature type="region of interest" description="Disordered" evidence="4">
    <location>
        <begin position="493"/>
        <end position="514"/>
    </location>
</feature>
<evidence type="ECO:0000313" key="7">
    <source>
        <dbReference type="Proteomes" id="UP000193685"/>
    </source>
</evidence>
<proteinExistence type="inferred from homology"/>
<feature type="compositionally biased region" description="Polar residues" evidence="4">
    <location>
        <begin position="325"/>
        <end position="336"/>
    </location>
</feature>
<dbReference type="InterPro" id="IPR018731">
    <property type="entry name" value="Atg13_N"/>
</dbReference>
<feature type="compositionally biased region" description="Polar residues" evidence="4">
    <location>
        <begin position="440"/>
        <end position="464"/>
    </location>
</feature>
<dbReference type="Proteomes" id="UP000193685">
    <property type="component" value="Unassembled WGS sequence"/>
</dbReference>
<protein>
    <recommendedName>
        <fullName evidence="3">Autophagy-related protein 13</fullName>
    </recommendedName>
</protein>